<name>A0AA39GL25_SARSR</name>
<evidence type="ECO:0000313" key="3">
    <source>
        <dbReference type="Proteomes" id="UP001175261"/>
    </source>
</evidence>
<protein>
    <submittedName>
        <fullName evidence="2">Uncharacterized protein</fullName>
    </submittedName>
</protein>
<reference evidence="2" key="1">
    <citation type="submission" date="2022-10" db="EMBL/GenBank/DDBJ databases">
        <title>Determination and structural analysis of whole genome sequence of Sarocladium strictum F4-1.</title>
        <authorList>
            <person name="Hu L."/>
            <person name="Jiang Y."/>
        </authorList>
    </citation>
    <scope>NUCLEOTIDE SEQUENCE</scope>
    <source>
        <strain evidence="2">F4-1</strain>
    </source>
</reference>
<sequence>MVQIATLAIALVAAASGVSAHKQNCRDEVVYCGLQLNGQPLEYTFDELRAAVVAGGGSANASPDYLLNTLYTCGENGTISTTIPDDHCTGQCIWWFPGNPQCPGVDCCV</sequence>
<accession>A0AA39GL25</accession>
<keyword evidence="3" id="KW-1185">Reference proteome</keyword>
<feature type="chain" id="PRO_5041430283" evidence="1">
    <location>
        <begin position="21"/>
        <end position="109"/>
    </location>
</feature>
<gene>
    <name evidence="2" type="ORF">NLU13_4693</name>
</gene>
<evidence type="ECO:0000256" key="1">
    <source>
        <dbReference type="SAM" id="SignalP"/>
    </source>
</evidence>
<dbReference type="Proteomes" id="UP001175261">
    <property type="component" value="Unassembled WGS sequence"/>
</dbReference>
<feature type="signal peptide" evidence="1">
    <location>
        <begin position="1"/>
        <end position="20"/>
    </location>
</feature>
<dbReference type="AlphaFoldDB" id="A0AA39GL25"/>
<keyword evidence="1" id="KW-0732">Signal</keyword>
<comment type="caution">
    <text evidence="2">The sequence shown here is derived from an EMBL/GenBank/DDBJ whole genome shotgun (WGS) entry which is preliminary data.</text>
</comment>
<organism evidence="2 3">
    <name type="scientific">Sarocladium strictum</name>
    <name type="common">Black bundle disease fungus</name>
    <name type="synonym">Acremonium strictum</name>
    <dbReference type="NCBI Taxonomy" id="5046"/>
    <lineage>
        <taxon>Eukaryota</taxon>
        <taxon>Fungi</taxon>
        <taxon>Dikarya</taxon>
        <taxon>Ascomycota</taxon>
        <taxon>Pezizomycotina</taxon>
        <taxon>Sordariomycetes</taxon>
        <taxon>Hypocreomycetidae</taxon>
        <taxon>Hypocreales</taxon>
        <taxon>Sarocladiaceae</taxon>
        <taxon>Sarocladium</taxon>
    </lineage>
</organism>
<proteinExistence type="predicted"/>
<dbReference type="EMBL" id="JAPDFR010000003">
    <property type="protein sequence ID" value="KAK0388449.1"/>
    <property type="molecule type" value="Genomic_DNA"/>
</dbReference>
<evidence type="ECO:0000313" key="2">
    <source>
        <dbReference type="EMBL" id="KAK0388449.1"/>
    </source>
</evidence>